<feature type="binding site" evidence="10 13">
    <location>
        <position position="176"/>
    </location>
    <ligand>
        <name>a divalent metal cation</name>
        <dbReference type="ChEBI" id="CHEBI:60240"/>
    </ligand>
</feature>
<feature type="active site" description="Proton acceptor" evidence="10 12">
    <location>
        <position position="36"/>
    </location>
</feature>
<reference evidence="15 16" key="1">
    <citation type="submission" date="2015-12" db="EMBL/GenBank/DDBJ databases">
        <title>Draft Genome Sequence of Olsenella scatoligenes SK9K4T; a Producer of 3-Methylindole- (skatole) and 4-Methylphenol- (p-cresol) Isolated from Pig Feces.</title>
        <authorList>
            <person name="Li X."/>
            <person name="Borg B."/>
            <person name="Canibe N."/>
        </authorList>
    </citation>
    <scope>NUCLEOTIDE SEQUENCE [LARGE SCALE GENOMIC DNA]</scope>
    <source>
        <strain evidence="15 16">SK9K4</strain>
    </source>
</reference>
<feature type="binding site" evidence="10 13">
    <location>
        <position position="67"/>
    </location>
    <ligand>
        <name>a divalent metal cation</name>
        <dbReference type="ChEBI" id="CHEBI:60240"/>
    </ligand>
</feature>
<dbReference type="HAMAP" id="MF_02227">
    <property type="entry name" value="RPE"/>
    <property type="match status" value="1"/>
</dbReference>
<dbReference type="NCBIfam" id="TIGR01163">
    <property type="entry name" value="rpe"/>
    <property type="match status" value="1"/>
</dbReference>
<dbReference type="SUPFAM" id="SSF51366">
    <property type="entry name" value="Ribulose-phoshate binding barrel"/>
    <property type="match status" value="1"/>
</dbReference>
<feature type="binding site" evidence="10 14">
    <location>
        <begin position="198"/>
        <end position="199"/>
    </location>
    <ligand>
        <name>substrate</name>
    </ligand>
</feature>
<evidence type="ECO:0000256" key="12">
    <source>
        <dbReference type="PIRSR" id="PIRSR001461-1"/>
    </source>
</evidence>
<dbReference type="InterPro" id="IPR000056">
    <property type="entry name" value="Ribul_P_3_epim-like"/>
</dbReference>
<evidence type="ECO:0000256" key="3">
    <source>
        <dbReference type="ARBA" id="ARBA00001941"/>
    </source>
</evidence>
<keyword evidence="16" id="KW-1185">Reference proteome</keyword>
<evidence type="ECO:0000256" key="9">
    <source>
        <dbReference type="ARBA" id="ARBA00023235"/>
    </source>
</evidence>
<evidence type="ECO:0000256" key="14">
    <source>
        <dbReference type="PIRSR" id="PIRSR001461-3"/>
    </source>
</evidence>
<keyword evidence="10 11" id="KW-0119">Carbohydrate metabolism</keyword>
<dbReference type="PANTHER" id="PTHR11749">
    <property type="entry name" value="RIBULOSE-5-PHOSPHATE-3-EPIMERASE"/>
    <property type="match status" value="1"/>
</dbReference>
<evidence type="ECO:0000256" key="11">
    <source>
        <dbReference type="PIRNR" id="PIRNR001461"/>
    </source>
</evidence>
<dbReference type="Pfam" id="PF00834">
    <property type="entry name" value="Ribul_P_3_epim"/>
    <property type="match status" value="1"/>
</dbReference>
<dbReference type="STRING" id="1299998.AUL39_05035"/>
<comment type="cofactor">
    <cofactor evidence="3">
        <name>Co(2+)</name>
        <dbReference type="ChEBI" id="CHEBI:48828"/>
    </cofactor>
</comment>
<comment type="function">
    <text evidence="10">Catalyzes the reversible epimerization of D-ribulose 5-phosphate to D-xylulose 5-phosphate.</text>
</comment>
<comment type="caution">
    <text evidence="15">The sequence shown here is derived from an EMBL/GenBank/DDBJ whole genome shotgun (WGS) entry which is preliminary data.</text>
</comment>
<keyword evidence="8 10" id="KW-0479">Metal-binding</keyword>
<sequence>MLENNVQVAPSILSADLGHLADELASIEGAVYVHFDAMDGHFVPNLTFGPGVLAAVKEATQIPVDAHLMISNPDQMVPEYLAAGADIVTFHYEATAHANRLASLIREKGAKAGIAINPGTPVSALDAIIEDVDLVLVMTVNPGFGGQKFIPGSLRKLRQLKAMCDERRVSPIIEVDGGISPATAGDVCAAGARLLVAGSAVFGKENRAEAIRKITEAGEAGLTRRA</sequence>
<evidence type="ECO:0000256" key="4">
    <source>
        <dbReference type="ARBA" id="ARBA00001947"/>
    </source>
</evidence>
<dbReference type="EC" id="5.1.3.1" evidence="7 10"/>
<dbReference type="OrthoDB" id="1645589at2"/>
<evidence type="ECO:0000256" key="7">
    <source>
        <dbReference type="ARBA" id="ARBA00013188"/>
    </source>
</evidence>
<feature type="binding site" evidence="10">
    <location>
        <begin position="176"/>
        <end position="178"/>
    </location>
    <ligand>
        <name>substrate</name>
    </ligand>
</feature>
<dbReference type="CDD" id="cd00429">
    <property type="entry name" value="RPE"/>
    <property type="match status" value="1"/>
</dbReference>
<comment type="cofactor">
    <cofactor evidence="10 13">
        <name>a divalent metal cation</name>
        <dbReference type="ChEBI" id="CHEBI:60240"/>
    </cofactor>
    <text evidence="10 13">Binds 1 divalent metal cation per subunit.</text>
</comment>
<keyword evidence="13" id="KW-0862">Zinc</keyword>
<comment type="cofactor">
    <cofactor evidence="5">
        <name>Fe(2+)</name>
        <dbReference type="ChEBI" id="CHEBI:29033"/>
    </cofactor>
</comment>
<evidence type="ECO:0000256" key="2">
    <source>
        <dbReference type="ARBA" id="ARBA00001936"/>
    </source>
</evidence>
<organism evidence="15 16">
    <name type="scientific">Tractidigestivibacter scatoligenes</name>
    <name type="common">Olsenella scatoligenes</name>
    <dbReference type="NCBI Taxonomy" id="1299998"/>
    <lineage>
        <taxon>Bacteria</taxon>
        <taxon>Bacillati</taxon>
        <taxon>Actinomycetota</taxon>
        <taxon>Coriobacteriia</taxon>
        <taxon>Coriobacteriales</taxon>
        <taxon>Atopobiaceae</taxon>
        <taxon>Tractidigestivibacter</taxon>
    </lineage>
</organism>
<dbReference type="InterPro" id="IPR011060">
    <property type="entry name" value="RibuloseP-bd_barrel"/>
</dbReference>
<keyword evidence="13" id="KW-0464">Manganese</keyword>
<feature type="binding site" evidence="10 13">
    <location>
        <position position="34"/>
    </location>
    <ligand>
        <name>a divalent metal cation</name>
        <dbReference type="ChEBI" id="CHEBI:60240"/>
    </ligand>
</feature>
<keyword evidence="9 10" id="KW-0413">Isomerase</keyword>
<feature type="active site" description="Proton donor" evidence="10 12">
    <location>
        <position position="176"/>
    </location>
</feature>
<dbReference type="Gene3D" id="3.20.20.70">
    <property type="entry name" value="Aldolase class I"/>
    <property type="match status" value="1"/>
</dbReference>
<feature type="binding site" evidence="10 14">
    <location>
        <position position="11"/>
    </location>
    <ligand>
        <name>substrate</name>
    </ligand>
</feature>
<dbReference type="Proteomes" id="UP000054078">
    <property type="component" value="Unassembled WGS sequence"/>
</dbReference>
<dbReference type="AlphaFoldDB" id="A0A100YVE3"/>
<dbReference type="InterPro" id="IPR026019">
    <property type="entry name" value="Ribul_P_3_epim"/>
</dbReference>
<keyword evidence="13" id="KW-0170">Cobalt</keyword>
<evidence type="ECO:0000256" key="6">
    <source>
        <dbReference type="ARBA" id="ARBA00009541"/>
    </source>
</evidence>
<evidence type="ECO:0000313" key="16">
    <source>
        <dbReference type="Proteomes" id="UP000054078"/>
    </source>
</evidence>
<comment type="cofactor">
    <cofactor evidence="4">
        <name>Zn(2+)</name>
        <dbReference type="ChEBI" id="CHEBI:29105"/>
    </cofactor>
</comment>
<dbReference type="GO" id="GO:0004750">
    <property type="term" value="F:D-ribulose-phosphate 3-epimerase activity"/>
    <property type="evidence" value="ECO:0007669"/>
    <property type="project" value="UniProtKB-UniRule"/>
</dbReference>
<comment type="pathway">
    <text evidence="10">Carbohydrate degradation.</text>
</comment>
<evidence type="ECO:0000256" key="1">
    <source>
        <dbReference type="ARBA" id="ARBA00001782"/>
    </source>
</evidence>
<evidence type="ECO:0000256" key="13">
    <source>
        <dbReference type="PIRSR" id="PIRSR001461-2"/>
    </source>
</evidence>
<name>A0A100YVE3_TRASO</name>
<comment type="cofactor">
    <cofactor evidence="2">
        <name>Mn(2+)</name>
        <dbReference type="ChEBI" id="CHEBI:29035"/>
    </cofactor>
</comment>
<evidence type="ECO:0000256" key="8">
    <source>
        <dbReference type="ARBA" id="ARBA00022723"/>
    </source>
</evidence>
<evidence type="ECO:0000256" key="5">
    <source>
        <dbReference type="ARBA" id="ARBA00001954"/>
    </source>
</evidence>
<dbReference type="GO" id="GO:0005737">
    <property type="term" value="C:cytoplasm"/>
    <property type="evidence" value="ECO:0007669"/>
    <property type="project" value="UniProtKB-ARBA"/>
</dbReference>
<feature type="binding site" evidence="10 14">
    <location>
        <begin position="143"/>
        <end position="146"/>
    </location>
    <ligand>
        <name>substrate</name>
    </ligand>
</feature>
<evidence type="ECO:0000256" key="10">
    <source>
        <dbReference type="HAMAP-Rule" id="MF_02227"/>
    </source>
</evidence>
<protein>
    <recommendedName>
        <fullName evidence="7 10">Ribulose-phosphate 3-epimerase</fullName>
        <ecNumber evidence="7 10">5.1.3.1</ecNumber>
    </recommendedName>
</protein>
<dbReference type="GO" id="GO:0019323">
    <property type="term" value="P:pentose catabolic process"/>
    <property type="evidence" value="ECO:0007669"/>
    <property type="project" value="UniProtKB-UniRule"/>
</dbReference>
<dbReference type="InterPro" id="IPR013785">
    <property type="entry name" value="Aldolase_TIM"/>
</dbReference>
<feature type="binding site" evidence="10 13">
    <location>
        <position position="36"/>
    </location>
    <ligand>
        <name>a divalent metal cation</name>
        <dbReference type="ChEBI" id="CHEBI:60240"/>
    </ligand>
</feature>
<feature type="binding site" evidence="14">
    <location>
        <position position="178"/>
    </location>
    <ligand>
        <name>substrate</name>
    </ligand>
</feature>
<proteinExistence type="inferred from homology"/>
<dbReference type="PROSITE" id="PS01086">
    <property type="entry name" value="RIBUL_P_3_EPIMER_2"/>
    <property type="match status" value="1"/>
</dbReference>
<evidence type="ECO:0000313" key="15">
    <source>
        <dbReference type="EMBL" id="KUH58375.1"/>
    </source>
</evidence>
<dbReference type="PIRSF" id="PIRSF001461">
    <property type="entry name" value="RPE"/>
    <property type="match status" value="1"/>
</dbReference>
<accession>A0A100YVE3</accession>
<gene>
    <name evidence="10" type="primary">rpe</name>
    <name evidence="15" type="ORF">AUL39_05035</name>
</gene>
<comment type="similarity">
    <text evidence="6 10 11">Belongs to the ribulose-phosphate 3-epimerase family.</text>
</comment>
<dbReference type="GO" id="GO:0006098">
    <property type="term" value="P:pentose-phosphate shunt"/>
    <property type="evidence" value="ECO:0007669"/>
    <property type="project" value="UniProtKB-UniRule"/>
</dbReference>
<dbReference type="GO" id="GO:0046872">
    <property type="term" value="F:metal ion binding"/>
    <property type="evidence" value="ECO:0007669"/>
    <property type="project" value="UniProtKB-UniRule"/>
</dbReference>
<dbReference type="FunFam" id="3.20.20.70:FF:000004">
    <property type="entry name" value="Ribulose-phosphate 3-epimerase"/>
    <property type="match status" value="1"/>
</dbReference>
<dbReference type="EMBL" id="LOJF01000009">
    <property type="protein sequence ID" value="KUH58375.1"/>
    <property type="molecule type" value="Genomic_DNA"/>
</dbReference>
<comment type="catalytic activity">
    <reaction evidence="1 10 11">
        <text>D-ribulose 5-phosphate = D-xylulose 5-phosphate</text>
        <dbReference type="Rhea" id="RHEA:13677"/>
        <dbReference type="ChEBI" id="CHEBI:57737"/>
        <dbReference type="ChEBI" id="CHEBI:58121"/>
        <dbReference type="EC" id="5.1.3.1"/>
    </reaction>
</comment>
<dbReference type="RefSeq" id="WP_059054355.1">
    <property type="nucleotide sequence ID" value="NZ_LOJF01000009.1"/>
</dbReference>
<feature type="binding site" evidence="10 14">
    <location>
        <position position="67"/>
    </location>
    <ligand>
        <name>substrate</name>
    </ligand>
</feature>
<dbReference type="NCBIfam" id="NF004076">
    <property type="entry name" value="PRK05581.1-4"/>
    <property type="match status" value="1"/>
</dbReference>